<proteinExistence type="predicted"/>
<dbReference type="AlphaFoldDB" id="A0A2H9ZSN2"/>
<protein>
    <submittedName>
        <fullName evidence="1">Uncharacterized protein</fullName>
    </submittedName>
</protein>
<gene>
    <name evidence="1" type="ORF">AXF42_Ash021349</name>
</gene>
<dbReference type="EMBL" id="KZ454337">
    <property type="protein sequence ID" value="PKA46302.1"/>
    <property type="molecule type" value="Genomic_DNA"/>
</dbReference>
<evidence type="ECO:0000313" key="2">
    <source>
        <dbReference type="Proteomes" id="UP000236161"/>
    </source>
</evidence>
<organism evidence="1 2">
    <name type="scientific">Apostasia shenzhenica</name>
    <dbReference type="NCBI Taxonomy" id="1088818"/>
    <lineage>
        <taxon>Eukaryota</taxon>
        <taxon>Viridiplantae</taxon>
        <taxon>Streptophyta</taxon>
        <taxon>Embryophyta</taxon>
        <taxon>Tracheophyta</taxon>
        <taxon>Spermatophyta</taxon>
        <taxon>Magnoliopsida</taxon>
        <taxon>Liliopsida</taxon>
        <taxon>Asparagales</taxon>
        <taxon>Orchidaceae</taxon>
        <taxon>Apostasioideae</taxon>
        <taxon>Apostasia</taxon>
    </lineage>
</organism>
<name>A0A2H9ZSN2_9ASPA</name>
<evidence type="ECO:0000313" key="1">
    <source>
        <dbReference type="EMBL" id="PKA46302.1"/>
    </source>
</evidence>
<dbReference type="Proteomes" id="UP000236161">
    <property type="component" value="Unassembled WGS sequence"/>
</dbReference>
<keyword evidence="2" id="KW-1185">Reference proteome</keyword>
<accession>A0A2H9ZSN2</accession>
<sequence>MRSLDEEPAARIGMRSVALCLRKRRVEERVVFGRPVTRRRWWIDWNEPLRRISLRRRPPNDDRANSLPRALLSRGWRCPRSRDVRSGGGTR</sequence>
<reference evidence="1 2" key="1">
    <citation type="journal article" date="2017" name="Nature">
        <title>The Apostasia genome and the evolution of orchids.</title>
        <authorList>
            <person name="Zhang G.Q."/>
            <person name="Liu K.W."/>
            <person name="Li Z."/>
            <person name="Lohaus R."/>
            <person name="Hsiao Y.Y."/>
            <person name="Niu S.C."/>
            <person name="Wang J.Y."/>
            <person name="Lin Y.C."/>
            <person name="Xu Q."/>
            <person name="Chen L.J."/>
            <person name="Yoshida K."/>
            <person name="Fujiwara S."/>
            <person name="Wang Z.W."/>
            <person name="Zhang Y.Q."/>
            <person name="Mitsuda N."/>
            <person name="Wang M."/>
            <person name="Liu G.H."/>
            <person name="Pecoraro L."/>
            <person name="Huang H.X."/>
            <person name="Xiao X.J."/>
            <person name="Lin M."/>
            <person name="Wu X.Y."/>
            <person name="Wu W.L."/>
            <person name="Chen Y.Y."/>
            <person name="Chang S.B."/>
            <person name="Sakamoto S."/>
            <person name="Ohme-Takagi M."/>
            <person name="Yagi M."/>
            <person name="Zeng S.J."/>
            <person name="Shen C.Y."/>
            <person name="Yeh C.M."/>
            <person name="Luo Y.B."/>
            <person name="Tsai W.C."/>
            <person name="Van de Peer Y."/>
            <person name="Liu Z.J."/>
        </authorList>
    </citation>
    <scope>NUCLEOTIDE SEQUENCE [LARGE SCALE GENOMIC DNA]</scope>
    <source>
        <strain evidence="2">cv. Shenzhen</strain>
        <tissue evidence="1">Stem</tissue>
    </source>
</reference>